<evidence type="ECO:0000313" key="9">
    <source>
        <dbReference type="Proteomes" id="UP001219901"/>
    </source>
</evidence>
<dbReference type="AlphaFoldDB" id="A0AAJ5ZGS8"/>
<dbReference type="InterPro" id="IPR001789">
    <property type="entry name" value="Sig_transdc_resp-reg_receiver"/>
</dbReference>
<reference evidence="8 9" key="1">
    <citation type="submission" date="2019-11" db="EMBL/GenBank/DDBJ databases">
        <authorList>
            <person name="Cho J.-C."/>
        </authorList>
    </citation>
    <scope>NUCLEOTIDE SEQUENCE [LARGE SCALE GENOMIC DNA]</scope>
    <source>
        <strain evidence="8 9">JH1073</strain>
    </source>
</reference>
<protein>
    <submittedName>
        <fullName evidence="8">Response regulator</fullName>
    </submittedName>
</protein>
<feature type="modified residue" description="4-aspartylphosphate" evidence="6">
    <location>
        <position position="49"/>
    </location>
</feature>
<organism evidence="8 9">
    <name type="scientific">Candidatus Lucifugimonas marina</name>
    <dbReference type="NCBI Taxonomy" id="3038979"/>
    <lineage>
        <taxon>Bacteria</taxon>
        <taxon>Bacillati</taxon>
        <taxon>Chloroflexota</taxon>
        <taxon>Dehalococcoidia</taxon>
        <taxon>SAR202 cluster</taxon>
        <taxon>Candidatus Lucifugimonadales</taxon>
        <taxon>Candidatus Lucifugimonadaceae</taxon>
        <taxon>Candidatus Lucifugimonas</taxon>
    </lineage>
</organism>
<dbReference type="PANTHER" id="PTHR48111">
    <property type="entry name" value="REGULATOR OF RPOS"/>
    <property type="match status" value="1"/>
</dbReference>
<sequence length="126" mass="13842">MIVEDEPDVAMMLEISLSHMAGFRVLTVTDPLIAVDSAIEFAPDLILLDWMMPQKDGKSVLAELKNRSELTATPVIFLTASTNRTELEELARLSSGVVNKPFDLPSMIAELEVLLSLSEIVDQPTT</sequence>
<dbReference type="EMBL" id="CP046147">
    <property type="protein sequence ID" value="WFG39809.1"/>
    <property type="molecule type" value="Genomic_DNA"/>
</dbReference>
<evidence type="ECO:0000256" key="5">
    <source>
        <dbReference type="ARBA" id="ARBA00023163"/>
    </source>
</evidence>
<dbReference type="Proteomes" id="UP001219901">
    <property type="component" value="Chromosome"/>
</dbReference>
<dbReference type="RefSeq" id="WP_342827215.1">
    <property type="nucleotide sequence ID" value="NZ_CP046146.1"/>
</dbReference>
<dbReference type="GO" id="GO:0000976">
    <property type="term" value="F:transcription cis-regulatory region binding"/>
    <property type="evidence" value="ECO:0007669"/>
    <property type="project" value="TreeGrafter"/>
</dbReference>
<keyword evidence="2" id="KW-0902">Two-component regulatory system</keyword>
<accession>A0AAJ5ZGS8</accession>
<dbReference type="GO" id="GO:0005829">
    <property type="term" value="C:cytosol"/>
    <property type="evidence" value="ECO:0007669"/>
    <property type="project" value="TreeGrafter"/>
</dbReference>
<dbReference type="SMART" id="SM00448">
    <property type="entry name" value="REC"/>
    <property type="match status" value="1"/>
</dbReference>
<evidence type="ECO:0000256" key="6">
    <source>
        <dbReference type="PROSITE-ProRule" id="PRU00169"/>
    </source>
</evidence>
<keyword evidence="1 6" id="KW-0597">Phosphoprotein</keyword>
<evidence type="ECO:0000259" key="7">
    <source>
        <dbReference type="PROSITE" id="PS50110"/>
    </source>
</evidence>
<feature type="domain" description="Response regulatory" evidence="7">
    <location>
        <begin position="1"/>
        <end position="115"/>
    </location>
</feature>
<dbReference type="GO" id="GO:0032993">
    <property type="term" value="C:protein-DNA complex"/>
    <property type="evidence" value="ECO:0007669"/>
    <property type="project" value="TreeGrafter"/>
</dbReference>
<evidence type="ECO:0000256" key="3">
    <source>
        <dbReference type="ARBA" id="ARBA00023015"/>
    </source>
</evidence>
<keyword evidence="3" id="KW-0805">Transcription regulation</keyword>
<evidence type="ECO:0000256" key="4">
    <source>
        <dbReference type="ARBA" id="ARBA00023125"/>
    </source>
</evidence>
<dbReference type="InterPro" id="IPR039420">
    <property type="entry name" value="WalR-like"/>
</dbReference>
<gene>
    <name evidence="8" type="ORF">GKO48_09315</name>
</gene>
<reference evidence="9" key="2">
    <citation type="submission" date="2023-06" db="EMBL/GenBank/DDBJ databases">
        <title>Pangenomics reveal diversification of enzyme families and niche specialization in globally abundant SAR202 bacteria.</title>
        <authorList>
            <person name="Saw J.H.W."/>
        </authorList>
    </citation>
    <scope>NUCLEOTIDE SEQUENCE [LARGE SCALE GENOMIC DNA]</scope>
    <source>
        <strain evidence="9">JH1073</strain>
    </source>
</reference>
<proteinExistence type="predicted"/>
<dbReference type="GO" id="GO:0000156">
    <property type="term" value="F:phosphorelay response regulator activity"/>
    <property type="evidence" value="ECO:0007669"/>
    <property type="project" value="TreeGrafter"/>
</dbReference>
<evidence type="ECO:0000256" key="1">
    <source>
        <dbReference type="ARBA" id="ARBA00022553"/>
    </source>
</evidence>
<dbReference type="Pfam" id="PF00072">
    <property type="entry name" value="Response_reg"/>
    <property type="match status" value="1"/>
</dbReference>
<keyword evidence="4" id="KW-0238">DNA-binding</keyword>
<evidence type="ECO:0000313" key="8">
    <source>
        <dbReference type="EMBL" id="WFG39809.1"/>
    </source>
</evidence>
<dbReference type="PANTHER" id="PTHR48111:SF1">
    <property type="entry name" value="TWO-COMPONENT RESPONSE REGULATOR ORR33"/>
    <property type="match status" value="1"/>
</dbReference>
<keyword evidence="5" id="KW-0804">Transcription</keyword>
<name>A0AAJ5ZGS8_9CHLR</name>
<dbReference type="PROSITE" id="PS50110">
    <property type="entry name" value="RESPONSE_REGULATORY"/>
    <property type="match status" value="1"/>
</dbReference>
<dbReference type="SUPFAM" id="SSF52172">
    <property type="entry name" value="CheY-like"/>
    <property type="match status" value="1"/>
</dbReference>
<dbReference type="GO" id="GO:0006355">
    <property type="term" value="P:regulation of DNA-templated transcription"/>
    <property type="evidence" value="ECO:0007669"/>
    <property type="project" value="TreeGrafter"/>
</dbReference>
<evidence type="ECO:0000256" key="2">
    <source>
        <dbReference type="ARBA" id="ARBA00023012"/>
    </source>
</evidence>
<keyword evidence="9" id="KW-1185">Reference proteome</keyword>
<dbReference type="Gene3D" id="3.40.50.2300">
    <property type="match status" value="1"/>
</dbReference>
<dbReference type="InterPro" id="IPR011006">
    <property type="entry name" value="CheY-like_superfamily"/>
</dbReference>